<dbReference type="SUPFAM" id="SSF53474">
    <property type="entry name" value="alpha/beta-Hydrolases"/>
    <property type="match status" value="1"/>
</dbReference>
<dbReference type="EMBL" id="JBHSDY010000010">
    <property type="protein sequence ID" value="MFC4299112.1"/>
    <property type="molecule type" value="Genomic_DNA"/>
</dbReference>
<accession>A0ABV8S0X2</accession>
<keyword evidence="4" id="KW-1185">Reference proteome</keyword>
<protein>
    <submittedName>
        <fullName evidence="3">Esterase</fullName>
    </submittedName>
</protein>
<proteinExistence type="predicted"/>
<feature type="region of interest" description="Disordered" evidence="1">
    <location>
        <begin position="228"/>
        <end position="248"/>
    </location>
</feature>
<gene>
    <name evidence="3" type="primary">ypfH</name>
    <name evidence="3" type="ORF">ACFO0J_13780</name>
</gene>
<dbReference type="NCBIfam" id="NF008525">
    <property type="entry name" value="PRK11460.1"/>
    <property type="match status" value="1"/>
</dbReference>
<evidence type="ECO:0000259" key="2">
    <source>
        <dbReference type="Pfam" id="PF02230"/>
    </source>
</evidence>
<evidence type="ECO:0000313" key="4">
    <source>
        <dbReference type="Proteomes" id="UP001595756"/>
    </source>
</evidence>
<reference evidence="4" key="1">
    <citation type="journal article" date="2019" name="Int. J. Syst. Evol. Microbiol.">
        <title>The Global Catalogue of Microorganisms (GCM) 10K type strain sequencing project: providing services to taxonomists for standard genome sequencing and annotation.</title>
        <authorList>
            <consortium name="The Broad Institute Genomics Platform"/>
            <consortium name="The Broad Institute Genome Sequencing Center for Infectious Disease"/>
            <person name="Wu L."/>
            <person name="Ma J."/>
        </authorList>
    </citation>
    <scope>NUCLEOTIDE SEQUENCE [LARGE SCALE GENOMIC DNA]</scope>
    <source>
        <strain evidence="4">CGMCC 1.19029</strain>
    </source>
</reference>
<dbReference type="InterPro" id="IPR029058">
    <property type="entry name" value="AB_hydrolase_fold"/>
</dbReference>
<dbReference type="Pfam" id="PF02230">
    <property type="entry name" value="Abhydrolase_2"/>
    <property type="match status" value="1"/>
</dbReference>
<comment type="caution">
    <text evidence="3">The sequence shown here is derived from an EMBL/GenBank/DDBJ whole genome shotgun (WGS) entry which is preliminary data.</text>
</comment>
<organism evidence="3 4">
    <name type="scientific">Castellaniella hirudinis</name>
    <dbReference type="NCBI Taxonomy" id="1144617"/>
    <lineage>
        <taxon>Bacteria</taxon>
        <taxon>Pseudomonadati</taxon>
        <taxon>Pseudomonadota</taxon>
        <taxon>Betaproteobacteria</taxon>
        <taxon>Burkholderiales</taxon>
        <taxon>Alcaligenaceae</taxon>
        <taxon>Castellaniella</taxon>
    </lineage>
</organism>
<sequence>MTDPRPEPLIIEPSSGAPAQLFVVLHGESAAPDQVLHLVAAIRQAFPQALIVQPYGPFGEGLARRWITRSDPDAEAYVGLVTEAGIALAGEVRAWQRSHDLRGQQTALMGFSEGAAVALEAVCADRGLAGRALLFSTRFATLPQVAPAQTTLHLLHGAADRVAPVDQAQQVHGHLAELGGDATLDMAANVGHELHDALIRQAIVRLQNYLPRRSWEAVMGAPDVQVDEYDADSGTASDGDAEGGGTLH</sequence>
<dbReference type="InterPro" id="IPR003140">
    <property type="entry name" value="PLipase/COase/thioEstase"/>
</dbReference>
<dbReference type="Gene3D" id="3.40.50.1820">
    <property type="entry name" value="alpha/beta hydrolase"/>
    <property type="match status" value="1"/>
</dbReference>
<name>A0ABV8S0X2_9BURK</name>
<feature type="domain" description="Phospholipase/carboxylesterase/thioesterase" evidence="2">
    <location>
        <begin position="88"/>
        <end position="200"/>
    </location>
</feature>
<evidence type="ECO:0000313" key="3">
    <source>
        <dbReference type="EMBL" id="MFC4299112.1"/>
    </source>
</evidence>
<dbReference type="Proteomes" id="UP001595756">
    <property type="component" value="Unassembled WGS sequence"/>
</dbReference>
<evidence type="ECO:0000256" key="1">
    <source>
        <dbReference type="SAM" id="MobiDB-lite"/>
    </source>
</evidence>
<dbReference type="RefSeq" id="WP_376813669.1">
    <property type="nucleotide sequence ID" value="NZ_JBHSDY010000010.1"/>
</dbReference>